<organism evidence="9 10">
    <name type="scientific">Chitinophaga niabensis</name>
    <dbReference type="NCBI Taxonomy" id="536979"/>
    <lineage>
        <taxon>Bacteria</taxon>
        <taxon>Pseudomonadati</taxon>
        <taxon>Bacteroidota</taxon>
        <taxon>Chitinophagia</taxon>
        <taxon>Chitinophagales</taxon>
        <taxon>Chitinophagaceae</taxon>
        <taxon>Chitinophaga</taxon>
    </lineage>
</organism>
<evidence type="ECO:0000313" key="9">
    <source>
        <dbReference type="EMBL" id="SIN83929.1"/>
    </source>
</evidence>
<evidence type="ECO:0000256" key="6">
    <source>
        <dbReference type="SAM" id="SignalP"/>
    </source>
</evidence>
<dbReference type="GO" id="GO:0009279">
    <property type="term" value="C:cell outer membrane"/>
    <property type="evidence" value="ECO:0007669"/>
    <property type="project" value="UniProtKB-SubCell"/>
</dbReference>
<proteinExistence type="inferred from homology"/>
<comment type="similarity">
    <text evidence="2">Belongs to the SusD family.</text>
</comment>
<dbReference type="PROSITE" id="PS51257">
    <property type="entry name" value="PROKAR_LIPOPROTEIN"/>
    <property type="match status" value="1"/>
</dbReference>
<keyword evidence="5" id="KW-0998">Cell outer membrane</keyword>
<dbReference type="STRING" id="536979.SAMN04488055_1698"/>
<evidence type="ECO:0000256" key="5">
    <source>
        <dbReference type="ARBA" id="ARBA00023237"/>
    </source>
</evidence>
<keyword evidence="4" id="KW-0472">Membrane</keyword>
<comment type="subcellular location">
    <subcellularLocation>
        <location evidence="1">Cell outer membrane</location>
    </subcellularLocation>
</comment>
<keyword evidence="10" id="KW-1185">Reference proteome</keyword>
<keyword evidence="3 6" id="KW-0732">Signal</keyword>
<dbReference type="Pfam" id="PF14322">
    <property type="entry name" value="SusD-like_3"/>
    <property type="match status" value="1"/>
</dbReference>
<dbReference type="InterPro" id="IPR011990">
    <property type="entry name" value="TPR-like_helical_dom_sf"/>
</dbReference>
<evidence type="ECO:0000256" key="2">
    <source>
        <dbReference type="ARBA" id="ARBA00006275"/>
    </source>
</evidence>
<dbReference type="AlphaFoldDB" id="A0A1N6ELG9"/>
<evidence type="ECO:0000259" key="8">
    <source>
        <dbReference type="Pfam" id="PF14322"/>
    </source>
</evidence>
<dbReference type="Gene3D" id="1.25.40.390">
    <property type="match status" value="1"/>
</dbReference>
<dbReference type="InterPro" id="IPR033985">
    <property type="entry name" value="SusD-like_N"/>
</dbReference>
<dbReference type="EMBL" id="FSRA01000001">
    <property type="protein sequence ID" value="SIN83929.1"/>
    <property type="molecule type" value="Genomic_DNA"/>
</dbReference>
<reference evidence="9 10" key="1">
    <citation type="submission" date="2016-11" db="EMBL/GenBank/DDBJ databases">
        <authorList>
            <person name="Jaros S."/>
            <person name="Januszkiewicz K."/>
            <person name="Wedrychowicz H."/>
        </authorList>
    </citation>
    <scope>NUCLEOTIDE SEQUENCE [LARGE SCALE GENOMIC DNA]</scope>
    <source>
        <strain evidence="9 10">DSM 24787</strain>
    </source>
</reference>
<evidence type="ECO:0000256" key="3">
    <source>
        <dbReference type="ARBA" id="ARBA00022729"/>
    </source>
</evidence>
<evidence type="ECO:0000256" key="1">
    <source>
        <dbReference type="ARBA" id="ARBA00004442"/>
    </source>
</evidence>
<accession>A0A1N6ELG9</accession>
<feature type="domain" description="RagB/SusD" evidence="7">
    <location>
        <begin position="308"/>
        <end position="562"/>
    </location>
</feature>
<name>A0A1N6ELG9_9BACT</name>
<evidence type="ECO:0000256" key="4">
    <source>
        <dbReference type="ARBA" id="ARBA00023136"/>
    </source>
</evidence>
<dbReference type="CDD" id="cd08977">
    <property type="entry name" value="SusD"/>
    <property type="match status" value="1"/>
</dbReference>
<feature type="domain" description="SusD-like N-terminal" evidence="8">
    <location>
        <begin position="38"/>
        <end position="240"/>
    </location>
</feature>
<evidence type="ECO:0000313" key="10">
    <source>
        <dbReference type="Proteomes" id="UP000185003"/>
    </source>
</evidence>
<sequence length="562" mass="63559">MLLFKMIKLSNMTNKRYYSSLLAICLIIAASACTKINDYLDKAESGGVTEQALFADYVQVEGYLANMYATTIGAGDWMPQTTFTYAAASDDAKCPYNFSYGTINYNNGTLSPTNNPIDIWNGAYQNIRKANTFLKYIDNVPAKTAIQIDSKPRMKGEGFFMRAWCYAELMKRYGGVPLIDRVLSIDENLNIPRNTVAEVVDFIAKDIDSALVYLPLSYPAVNLGRITKGAAMMLKARVYLYAASPLHNPTNNRDLWKRAADAHKAVMDLKVYTLDDNYKTVLHVRNSAEIIMQSTINQVWQVVAQDWVRHTEPPSQGGGWGNLQPSQNLVDEFEMANGKMITESGSGYDANNPYAGRDPRFAQSIIYNGSKWAGATINTFVGAGVDGLNTNTASTQTGYYTAKLLDENATLITSYRPGNHYWVFMRYAETLLGYAEALNESSDAPPQEVYDVLNLVRDRKNVKMPPVPAGLSKDEMRLRIRHERRIELCMEPHRFWDVRRWRIGQEVFKDIYGMRITKPTSTTFKYEKFLVEARTYRPAFDLFPIPQGEMERNKALVQNPGY</sequence>
<dbReference type="InterPro" id="IPR012944">
    <property type="entry name" value="SusD_RagB_dom"/>
</dbReference>
<protein>
    <submittedName>
        <fullName evidence="9">Starch-binding associating with outer membrane</fullName>
    </submittedName>
</protein>
<dbReference type="Proteomes" id="UP000185003">
    <property type="component" value="Unassembled WGS sequence"/>
</dbReference>
<dbReference type="SUPFAM" id="SSF48452">
    <property type="entry name" value="TPR-like"/>
    <property type="match status" value="1"/>
</dbReference>
<feature type="chain" id="PRO_5013201340" evidence="6">
    <location>
        <begin position="33"/>
        <end position="562"/>
    </location>
</feature>
<evidence type="ECO:0000259" key="7">
    <source>
        <dbReference type="Pfam" id="PF07980"/>
    </source>
</evidence>
<feature type="signal peptide" evidence="6">
    <location>
        <begin position="1"/>
        <end position="32"/>
    </location>
</feature>
<gene>
    <name evidence="9" type="ORF">SAMN04488055_1698</name>
</gene>
<dbReference type="Pfam" id="PF07980">
    <property type="entry name" value="SusD_RagB"/>
    <property type="match status" value="1"/>
</dbReference>